<dbReference type="PANTHER" id="PTHR47909:SF2">
    <property type="entry name" value="GPI INOSITOL-DEACYLASE"/>
    <property type="match status" value="1"/>
</dbReference>
<dbReference type="Gramene" id="KGN46264">
    <property type="protein sequence ID" value="KGN46264"/>
    <property type="gene ID" value="Csa_6G078590"/>
</dbReference>
<dbReference type="AlphaFoldDB" id="A0A0A0KBN4"/>
<accession>A0A0A0KBN4</accession>
<reference evidence="1 2" key="2">
    <citation type="journal article" date="2009" name="PLoS ONE">
        <title>An integrated genetic and cytogenetic map of the cucumber genome.</title>
        <authorList>
            <person name="Ren Y."/>
            <person name="Zhang Z."/>
            <person name="Liu J."/>
            <person name="Staub J.E."/>
            <person name="Han Y."/>
            <person name="Cheng Z."/>
            <person name="Li X."/>
            <person name="Lu J."/>
            <person name="Miao H."/>
            <person name="Kang H."/>
            <person name="Xie B."/>
            <person name="Gu X."/>
            <person name="Wang X."/>
            <person name="Du Y."/>
            <person name="Jin W."/>
            <person name="Huang S."/>
        </authorList>
    </citation>
    <scope>NUCLEOTIDE SEQUENCE [LARGE SCALE GENOMIC DNA]</scope>
    <source>
        <strain evidence="2">cv. 9930</strain>
    </source>
</reference>
<protein>
    <submittedName>
        <fullName evidence="1">Uncharacterized protein</fullName>
    </submittedName>
</protein>
<reference evidence="1 2" key="4">
    <citation type="journal article" date="2011" name="BMC Genomics">
        <title>RNA-Seq improves annotation of protein-coding genes in the cucumber genome.</title>
        <authorList>
            <person name="Li Z."/>
            <person name="Zhang Z."/>
            <person name="Yan P."/>
            <person name="Huang S."/>
            <person name="Fei Z."/>
            <person name="Lin K."/>
        </authorList>
    </citation>
    <scope>NUCLEOTIDE SEQUENCE [LARGE SCALE GENOMIC DNA]</scope>
    <source>
        <strain evidence="2">cv. 9930</strain>
    </source>
</reference>
<reference evidence="1 2" key="3">
    <citation type="journal article" date="2010" name="BMC Genomics">
        <title>Transcriptome sequencing and comparative analysis of cucumber flowers with different sex types.</title>
        <authorList>
            <person name="Guo S."/>
            <person name="Zheng Y."/>
            <person name="Joung J.G."/>
            <person name="Liu S."/>
            <person name="Zhang Z."/>
            <person name="Crasta O.R."/>
            <person name="Sobral B.W."/>
            <person name="Xu Y."/>
            <person name="Huang S."/>
            <person name="Fei Z."/>
        </authorList>
    </citation>
    <scope>NUCLEOTIDE SEQUENCE [LARGE SCALE GENOMIC DNA]</scope>
    <source>
        <strain evidence="2">cv. 9930</strain>
    </source>
</reference>
<evidence type="ECO:0000313" key="2">
    <source>
        <dbReference type="Proteomes" id="UP000029981"/>
    </source>
</evidence>
<evidence type="ECO:0000313" key="1">
    <source>
        <dbReference type="EMBL" id="KGN46264.1"/>
    </source>
</evidence>
<dbReference type="EMBL" id="CM002927">
    <property type="protein sequence ID" value="KGN46264.1"/>
    <property type="molecule type" value="Genomic_DNA"/>
</dbReference>
<dbReference type="PANTHER" id="PTHR47909">
    <property type="entry name" value="ALPHA/BETA-HYDROLASES SUPERFAMILY PROTEIN"/>
    <property type="match status" value="1"/>
</dbReference>
<reference evidence="1 2" key="1">
    <citation type="journal article" date="2009" name="Nat. Genet.">
        <title>The genome of the cucumber, Cucumis sativus L.</title>
        <authorList>
            <person name="Huang S."/>
            <person name="Li R."/>
            <person name="Zhang Z."/>
            <person name="Li L."/>
            <person name="Gu X."/>
            <person name="Fan W."/>
            <person name="Lucas W.J."/>
            <person name="Wang X."/>
            <person name="Xie B."/>
            <person name="Ni P."/>
            <person name="Ren Y."/>
            <person name="Zhu H."/>
            <person name="Li J."/>
            <person name="Lin K."/>
            <person name="Jin W."/>
            <person name="Fei Z."/>
            <person name="Li G."/>
            <person name="Staub J."/>
            <person name="Kilian A."/>
            <person name="van der Vossen E.A."/>
            <person name="Wu Y."/>
            <person name="Guo J."/>
            <person name="He J."/>
            <person name="Jia Z."/>
            <person name="Ren Y."/>
            <person name="Tian G."/>
            <person name="Lu Y."/>
            <person name="Ruan J."/>
            <person name="Qian W."/>
            <person name="Wang M."/>
            <person name="Huang Q."/>
            <person name="Li B."/>
            <person name="Xuan Z."/>
            <person name="Cao J."/>
            <person name="Asan"/>
            <person name="Wu Z."/>
            <person name="Zhang J."/>
            <person name="Cai Q."/>
            <person name="Bai Y."/>
            <person name="Zhao B."/>
            <person name="Han Y."/>
            <person name="Li Y."/>
            <person name="Li X."/>
            <person name="Wang S."/>
            <person name="Shi Q."/>
            <person name="Liu S."/>
            <person name="Cho W.K."/>
            <person name="Kim J.Y."/>
            <person name="Xu Y."/>
            <person name="Heller-Uszynska K."/>
            <person name="Miao H."/>
            <person name="Cheng Z."/>
            <person name="Zhang S."/>
            <person name="Wu J."/>
            <person name="Yang Y."/>
            <person name="Kang H."/>
            <person name="Li M."/>
            <person name="Liang H."/>
            <person name="Ren X."/>
            <person name="Shi Z."/>
            <person name="Wen M."/>
            <person name="Jian M."/>
            <person name="Yang H."/>
            <person name="Zhang G."/>
            <person name="Yang Z."/>
            <person name="Chen R."/>
            <person name="Liu S."/>
            <person name="Li J."/>
            <person name="Ma L."/>
            <person name="Liu H."/>
            <person name="Zhou Y."/>
            <person name="Zhao J."/>
            <person name="Fang X."/>
            <person name="Li G."/>
            <person name="Fang L."/>
            <person name="Li Y."/>
            <person name="Liu D."/>
            <person name="Zheng H."/>
            <person name="Zhang Y."/>
            <person name="Qin N."/>
            <person name="Li Z."/>
            <person name="Yang G."/>
            <person name="Yang S."/>
            <person name="Bolund L."/>
            <person name="Kristiansen K."/>
            <person name="Zheng H."/>
            <person name="Li S."/>
            <person name="Zhang X."/>
            <person name="Yang H."/>
            <person name="Wang J."/>
            <person name="Sun R."/>
            <person name="Zhang B."/>
            <person name="Jiang S."/>
            <person name="Wang J."/>
            <person name="Du Y."/>
            <person name="Li S."/>
        </authorList>
    </citation>
    <scope>NUCLEOTIDE SEQUENCE [LARGE SCALE GENOMIC DNA]</scope>
    <source>
        <strain evidence="2">cv. 9930</strain>
    </source>
</reference>
<dbReference type="STRING" id="3659.A0A0A0KBN4"/>
<gene>
    <name evidence="1" type="ORF">Csa_6G078590</name>
</gene>
<dbReference type="Proteomes" id="UP000029981">
    <property type="component" value="Chromosome 6"/>
</dbReference>
<name>A0A0A0KBN4_CUCSA</name>
<proteinExistence type="predicted"/>
<organism evidence="1 2">
    <name type="scientific">Cucumis sativus</name>
    <name type="common">Cucumber</name>
    <dbReference type="NCBI Taxonomy" id="3659"/>
    <lineage>
        <taxon>Eukaryota</taxon>
        <taxon>Viridiplantae</taxon>
        <taxon>Streptophyta</taxon>
        <taxon>Embryophyta</taxon>
        <taxon>Tracheophyta</taxon>
        <taxon>Spermatophyta</taxon>
        <taxon>Magnoliopsida</taxon>
        <taxon>eudicotyledons</taxon>
        <taxon>Gunneridae</taxon>
        <taxon>Pentapetalae</taxon>
        <taxon>rosids</taxon>
        <taxon>fabids</taxon>
        <taxon>Cucurbitales</taxon>
        <taxon>Cucurbitaceae</taxon>
        <taxon>Benincaseae</taxon>
        <taxon>Cucumis</taxon>
    </lineage>
</organism>
<keyword evidence="2" id="KW-1185">Reference proteome</keyword>
<sequence>MGRWGGSGPGGVSSFGGALNSSSGVVYHSAVGSDDELRLWYGSPTILDQWVHHLLH</sequence>